<dbReference type="PANTHER" id="PTHR48021">
    <property type="match status" value="1"/>
</dbReference>
<feature type="transmembrane region" description="Helical" evidence="5">
    <location>
        <begin position="38"/>
        <end position="56"/>
    </location>
</feature>
<feature type="transmembrane region" description="Helical" evidence="5">
    <location>
        <begin position="76"/>
        <end position="96"/>
    </location>
</feature>
<reference evidence="6" key="1">
    <citation type="submission" date="2022-01" db="EMBL/GenBank/DDBJ databases">
        <authorList>
            <person name="King R."/>
        </authorList>
    </citation>
    <scope>NUCLEOTIDE SEQUENCE</scope>
</reference>
<dbReference type="PROSITE" id="PS00217">
    <property type="entry name" value="SUGAR_TRANSPORT_2"/>
    <property type="match status" value="1"/>
</dbReference>
<reference evidence="6" key="2">
    <citation type="submission" date="2022-10" db="EMBL/GenBank/DDBJ databases">
        <authorList>
            <consortium name="ENA_rothamsted_submissions"/>
            <consortium name="culmorum"/>
            <person name="King R."/>
        </authorList>
    </citation>
    <scope>NUCLEOTIDE SEQUENCE</scope>
</reference>
<organism evidence="6 7">
    <name type="scientific">Phaedon cochleariae</name>
    <name type="common">Mustard beetle</name>
    <dbReference type="NCBI Taxonomy" id="80249"/>
    <lineage>
        <taxon>Eukaryota</taxon>
        <taxon>Metazoa</taxon>
        <taxon>Ecdysozoa</taxon>
        <taxon>Arthropoda</taxon>
        <taxon>Hexapoda</taxon>
        <taxon>Insecta</taxon>
        <taxon>Pterygota</taxon>
        <taxon>Neoptera</taxon>
        <taxon>Endopterygota</taxon>
        <taxon>Coleoptera</taxon>
        <taxon>Polyphaga</taxon>
        <taxon>Cucujiformia</taxon>
        <taxon>Chrysomeloidea</taxon>
        <taxon>Chrysomelidae</taxon>
        <taxon>Chrysomelinae</taxon>
        <taxon>Chrysomelini</taxon>
        <taxon>Phaedon</taxon>
    </lineage>
</organism>
<accession>A0A9P0DN51</accession>
<dbReference type="InterPro" id="IPR005828">
    <property type="entry name" value="MFS_sugar_transport-like"/>
</dbReference>
<evidence type="ECO:0000313" key="7">
    <source>
        <dbReference type="Proteomes" id="UP001153737"/>
    </source>
</evidence>
<keyword evidence="4 5" id="KW-0472">Membrane</keyword>
<evidence type="ECO:0000256" key="4">
    <source>
        <dbReference type="ARBA" id="ARBA00023136"/>
    </source>
</evidence>
<evidence type="ECO:0000256" key="2">
    <source>
        <dbReference type="ARBA" id="ARBA00022692"/>
    </source>
</evidence>
<dbReference type="OrthoDB" id="6339427at2759"/>
<feature type="transmembrane region" description="Helical" evidence="5">
    <location>
        <begin position="404"/>
        <end position="426"/>
    </location>
</feature>
<keyword evidence="7" id="KW-1185">Reference proteome</keyword>
<dbReference type="EMBL" id="OU896714">
    <property type="protein sequence ID" value="CAH1178942.1"/>
    <property type="molecule type" value="Genomic_DNA"/>
</dbReference>
<keyword evidence="2 5" id="KW-0812">Transmembrane</keyword>
<feature type="transmembrane region" description="Helical" evidence="5">
    <location>
        <begin position="108"/>
        <end position="125"/>
    </location>
</feature>
<dbReference type="InterPro" id="IPR036259">
    <property type="entry name" value="MFS_trans_sf"/>
</dbReference>
<proteinExistence type="predicted"/>
<dbReference type="PANTHER" id="PTHR48021:SF46">
    <property type="entry name" value="MAJOR FACILITATOR SUPERFAMILY (MFS) PROFILE DOMAIN-CONTAINING PROTEIN"/>
    <property type="match status" value="1"/>
</dbReference>
<dbReference type="Gene3D" id="1.20.1250.20">
    <property type="entry name" value="MFS general substrate transporter like domains"/>
    <property type="match status" value="1"/>
</dbReference>
<feature type="transmembrane region" description="Helical" evidence="5">
    <location>
        <begin position="171"/>
        <end position="189"/>
    </location>
</feature>
<name>A0A9P0DN51_PHACE</name>
<evidence type="ECO:0000256" key="5">
    <source>
        <dbReference type="SAM" id="Phobius"/>
    </source>
</evidence>
<feature type="transmembrane region" description="Helical" evidence="5">
    <location>
        <begin position="307"/>
        <end position="329"/>
    </location>
</feature>
<dbReference type="Proteomes" id="UP001153737">
    <property type="component" value="Chromosome 8"/>
</dbReference>
<protein>
    <recommendedName>
        <fullName evidence="8">Sugar transporter</fullName>
    </recommendedName>
</protein>
<keyword evidence="3 5" id="KW-1133">Transmembrane helix</keyword>
<dbReference type="InterPro" id="IPR050549">
    <property type="entry name" value="MFS_Trehalose_Transporter"/>
</dbReference>
<feature type="transmembrane region" description="Helical" evidence="5">
    <location>
        <begin position="131"/>
        <end position="150"/>
    </location>
</feature>
<dbReference type="GO" id="GO:0022857">
    <property type="term" value="F:transmembrane transporter activity"/>
    <property type="evidence" value="ECO:0007669"/>
    <property type="project" value="InterPro"/>
</dbReference>
<evidence type="ECO:0008006" key="8">
    <source>
        <dbReference type="Google" id="ProtNLM"/>
    </source>
</evidence>
<evidence type="ECO:0000256" key="3">
    <source>
        <dbReference type="ARBA" id="ARBA00022989"/>
    </source>
</evidence>
<dbReference type="GO" id="GO:0016020">
    <property type="term" value="C:membrane"/>
    <property type="evidence" value="ECO:0007669"/>
    <property type="project" value="UniProtKB-SubCell"/>
</dbReference>
<evidence type="ECO:0000256" key="1">
    <source>
        <dbReference type="ARBA" id="ARBA00004141"/>
    </source>
</evidence>
<feature type="transmembrane region" description="Helical" evidence="5">
    <location>
        <begin position="195"/>
        <end position="213"/>
    </location>
</feature>
<comment type="subcellular location">
    <subcellularLocation>
        <location evidence="1">Membrane</location>
        <topology evidence="1">Multi-pass membrane protein</topology>
    </subcellularLocation>
</comment>
<dbReference type="InterPro" id="IPR005829">
    <property type="entry name" value="Sugar_transporter_CS"/>
</dbReference>
<feature type="transmembrane region" description="Helical" evidence="5">
    <location>
        <begin position="364"/>
        <end position="392"/>
    </location>
</feature>
<evidence type="ECO:0000313" key="6">
    <source>
        <dbReference type="EMBL" id="CAH1178942.1"/>
    </source>
</evidence>
<sequence length="474" mass="53199">MGSQDKMETIEAVTYVFSIDGPTGKDKEVAENEKKMRVWQILPSVCASMCVIPYGLMLGWPSPTYPMLLKPDSPIFISYDQSAIIAGFLMIGNFLGTPISTKTIVAPRYGILIGIAFMTSGWFVMWQARDFFWLLASRILVGFGNGYGTGQLKLYIAQICDDDLKALLLKHINLYVFFAVLAMFSIGPFLDFRQTSVVCLLTSILIFFVCLLLPSSPKELVRANQTARARRMIAHLKPDADVDNELGRLKGDSGAKEQGFVEIFKRPALLNSFGVFAFLVFCQQCSGAPATIIYTQIMFERSHCPHAVYIAIVYAVLFFFSNVIGIFLVPKYNKRTVLLFSSCSVVLLVIAKICVILLKVNEKYWSYSSVAVMYLYIVVHTIGLGSIPVTFIPDFFPKEYRTSVTHFFIMFHSIMALVITKVFQVLMTMYNIGIGFCLFLCVSVIAVIFIHFVLPKKTDAVNADAFLKELQELQ</sequence>
<dbReference type="AlphaFoldDB" id="A0A9P0DN51"/>
<dbReference type="Pfam" id="PF00083">
    <property type="entry name" value="Sugar_tr"/>
    <property type="match status" value="1"/>
</dbReference>
<gene>
    <name evidence="6" type="ORF">PHAECO_LOCUS11756</name>
</gene>
<feature type="transmembrane region" description="Helical" evidence="5">
    <location>
        <begin position="273"/>
        <end position="295"/>
    </location>
</feature>
<dbReference type="SUPFAM" id="SSF103473">
    <property type="entry name" value="MFS general substrate transporter"/>
    <property type="match status" value="1"/>
</dbReference>
<feature type="transmembrane region" description="Helical" evidence="5">
    <location>
        <begin position="336"/>
        <end position="358"/>
    </location>
</feature>
<feature type="transmembrane region" description="Helical" evidence="5">
    <location>
        <begin position="432"/>
        <end position="454"/>
    </location>
</feature>